<dbReference type="EMBL" id="CP140153">
    <property type="protein sequence ID" value="WQH16471.1"/>
    <property type="molecule type" value="Genomic_DNA"/>
</dbReference>
<accession>A0ABZ0YWB5</accession>
<keyword evidence="1 3" id="KW-0808">Transferase</keyword>
<dbReference type="Proteomes" id="UP001327459">
    <property type="component" value="Chromosome"/>
</dbReference>
<keyword evidence="5" id="KW-1185">Reference proteome</keyword>
<reference evidence="4 5" key="1">
    <citation type="submission" date="2023-11" db="EMBL/GenBank/DDBJ databases">
        <title>MicrobeMod: A computational toolkit for identifying prokaryotic methylation and restriction-modification with nanopore sequencing.</title>
        <authorList>
            <person name="Crits-Christoph A."/>
            <person name="Kang S.C."/>
            <person name="Lee H."/>
            <person name="Ostrov N."/>
        </authorList>
    </citation>
    <scope>NUCLEOTIDE SEQUENCE [LARGE SCALE GENOMIC DNA]</scope>
    <source>
        <strain evidence="4 5">ATCC 49870</strain>
    </source>
</reference>
<dbReference type="Pfam" id="PF08003">
    <property type="entry name" value="Methyltransf_9"/>
    <property type="match status" value="1"/>
</dbReference>
<evidence type="ECO:0000256" key="2">
    <source>
        <dbReference type="ARBA" id="ARBA00022694"/>
    </source>
</evidence>
<dbReference type="HAMAP" id="MF_01590">
    <property type="entry name" value="tRNA_carboxymethyltr_CmoB"/>
    <property type="match status" value="1"/>
</dbReference>
<comment type="function">
    <text evidence="3">Catalyzes carboxymethyl transfer from carboxy-S-adenosyl-L-methionine (Cx-SAM) to 5-hydroxyuridine (ho5U) to form 5-carboxymethoxyuridine (cmo5U) at position 34 in tRNAs.</text>
</comment>
<dbReference type="InterPro" id="IPR029063">
    <property type="entry name" value="SAM-dependent_MTases_sf"/>
</dbReference>
<organism evidence="4 5">
    <name type="scientific">Guyparkeria halophila</name>
    <dbReference type="NCBI Taxonomy" id="47960"/>
    <lineage>
        <taxon>Bacteria</taxon>
        <taxon>Pseudomonadati</taxon>
        <taxon>Pseudomonadota</taxon>
        <taxon>Gammaproteobacteria</taxon>
        <taxon>Chromatiales</taxon>
        <taxon>Thioalkalibacteraceae</taxon>
        <taxon>Guyparkeria</taxon>
    </lineage>
</organism>
<feature type="binding site" evidence="3">
    <location>
        <position position="114"/>
    </location>
    <ligand>
        <name>carboxy-S-adenosyl-L-methionine</name>
        <dbReference type="ChEBI" id="CHEBI:134278"/>
    </ligand>
</feature>
<name>A0ABZ0YWB5_9GAMM</name>
<feature type="binding site" evidence="3">
    <location>
        <position position="100"/>
    </location>
    <ligand>
        <name>carboxy-S-adenosyl-L-methionine</name>
        <dbReference type="ChEBI" id="CHEBI:134278"/>
    </ligand>
</feature>
<dbReference type="EC" id="2.5.1.-" evidence="3"/>
<evidence type="ECO:0000256" key="1">
    <source>
        <dbReference type="ARBA" id="ARBA00022679"/>
    </source>
</evidence>
<feature type="binding site" evidence="3">
    <location>
        <position position="204"/>
    </location>
    <ligand>
        <name>carboxy-S-adenosyl-L-methionine</name>
        <dbReference type="ChEBI" id="CHEBI:134278"/>
    </ligand>
</feature>
<comment type="catalytic activity">
    <reaction evidence="3">
        <text>carboxy-S-adenosyl-L-methionine + 5-hydroxyuridine(34) in tRNA = 5-carboxymethoxyuridine(34) in tRNA + S-adenosyl-L-homocysteine + H(+)</text>
        <dbReference type="Rhea" id="RHEA:52848"/>
        <dbReference type="Rhea" id="RHEA-COMP:13381"/>
        <dbReference type="Rhea" id="RHEA-COMP:13383"/>
        <dbReference type="ChEBI" id="CHEBI:15378"/>
        <dbReference type="ChEBI" id="CHEBI:57856"/>
        <dbReference type="ChEBI" id="CHEBI:134278"/>
        <dbReference type="ChEBI" id="CHEBI:136877"/>
        <dbReference type="ChEBI" id="CHEBI:136879"/>
    </reaction>
</comment>
<evidence type="ECO:0000313" key="5">
    <source>
        <dbReference type="Proteomes" id="UP001327459"/>
    </source>
</evidence>
<protein>
    <recommendedName>
        <fullName evidence="3">tRNA U34 carboxymethyltransferase</fullName>
        <ecNumber evidence="3">2.5.1.-</ecNumber>
    </recommendedName>
</protein>
<proteinExistence type="inferred from homology"/>
<feature type="binding site" evidence="3">
    <location>
        <begin position="161"/>
        <end position="163"/>
    </location>
    <ligand>
        <name>carboxy-S-adenosyl-L-methionine</name>
        <dbReference type="ChEBI" id="CHEBI:134278"/>
    </ligand>
</feature>
<comment type="similarity">
    <text evidence="3">Belongs to the class I-like SAM-binding methyltransferase superfamily. CmoB family.</text>
</comment>
<dbReference type="PANTHER" id="PTHR43464">
    <property type="entry name" value="METHYLTRANSFERASE"/>
    <property type="match status" value="1"/>
</dbReference>
<dbReference type="InterPro" id="IPR010017">
    <property type="entry name" value="CmoB"/>
</dbReference>
<keyword evidence="2 3" id="KW-0819">tRNA processing</keyword>
<feature type="binding site" evidence="3">
    <location>
        <position position="119"/>
    </location>
    <ligand>
        <name>carboxy-S-adenosyl-L-methionine</name>
        <dbReference type="ChEBI" id="CHEBI:134278"/>
    </ligand>
</feature>
<evidence type="ECO:0000313" key="4">
    <source>
        <dbReference type="EMBL" id="WQH16471.1"/>
    </source>
</evidence>
<gene>
    <name evidence="3 4" type="primary">cmoB</name>
    <name evidence="4" type="ORF">SR882_00825</name>
</gene>
<dbReference type="PANTHER" id="PTHR43464:SF95">
    <property type="entry name" value="TRNA U34 CARBOXYMETHYLTRANSFERASE"/>
    <property type="match status" value="1"/>
</dbReference>
<dbReference type="NCBIfam" id="TIGR00452">
    <property type="entry name" value="tRNA 5-methoxyuridine(34)/uridine 5-oxyacetic acid(34) synthase CmoB"/>
    <property type="match status" value="1"/>
</dbReference>
<dbReference type="InterPro" id="IPR027555">
    <property type="entry name" value="Mo5U34_MeTrfas-like"/>
</dbReference>
<dbReference type="NCBIfam" id="NF011650">
    <property type="entry name" value="PRK15068.1"/>
    <property type="match status" value="1"/>
</dbReference>
<evidence type="ECO:0000256" key="3">
    <source>
        <dbReference type="HAMAP-Rule" id="MF_01590"/>
    </source>
</evidence>
<dbReference type="CDD" id="cd02440">
    <property type="entry name" value="AdoMet_MTases"/>
    <property type="match status" value="1"/>
</dbReference>
<dbReference type="Gene3D" id="3.40.50.150">
    <property type="entry name" value="Vaccinia Virus protein VP39"/>
    <property type="match status" value="1"/>
</dbReference>
<dbReference type="SUPFAM" id="SSF53335">
    <property type="entry name" value="S-adenosyl-L-methionine-dependent methyltransferases"/>
    <property type="match status" value="1"/>
</dbReference>
<sequence length="332" mass="37116">MTEATTEQQIALGVERIARQTRAALGHLPRRMPMEGWRTFDWSAVNHGDWSRWLAAVGALPERPAGAINHLDRPAITATTDGPALPGLEADLRALIPWRKGPYELFGVLIDTEWRSDLKWDRLVDRIQPLAGRRVLDIGSGNGYHLWRMLGAGADFALGVDPTWVFVAQFHAVAHLLGETRAGIVPTTLERFPQRPRFDTVFSMGVLYHRRDPFTHLGELKACLRPGGELVLETLVVEGDATTILTPADRYAGMRNVWFLPSPAAVIGWLKRMGFVDPEVIDVTVTTAEEQHRTEWFGDRQSLVDFLDPDDPTRTREGLPAPQRAIITARCP</sequence>
<dbReference type="RefSeq" id="WP_322521463.1">
    <property type="nucleotide sequence ID" value="NZ_CP140153.1"/>
</dbReference>
<feature type="binding site" evidence="3">
    <location>
        <position position="324"/>
    </location>
    <ligand>
        <name>carboxy-S-adenosyl-L-methionine</name>
        <dbReference type="ChEBI" id="CHEBI:134278"/>
    </ligand>
</feature>
<feature type="binding site" evidence="3">
    <location>
        <position position="139"/>
    </location>
    <ligand>
        <name>carboxy-S-adenosyl-L-methionine</name>
        <dbReference type="ChEBI" id="CHEBI:134278"/>
    </ligand>
</feature>
<comment type="subunit">
    <text evidence="3">Homotetramer.</text>
</comment>
<feature type="binding site" evidence="3">
    <location>
        <position position="208"/>
    </location>
    <ligand>
        <name>carboxy-S-adenosyl-L-methionine</name>
        <dbReference type="ChEBI" id="CHEBI:134278"/>
    </ligand>
</feature>
<feature type="binding site" evidence="3">
    <location>
        <begin position="189"/>
        <end position="190"/>
    </location>
    <ligand>
        <name>carboxy-S-adenosyl-L-methionine</name>
        <dbReference type="ChEBI" id="CHEBI:134278"/>
    </ligand>
</feature>